<dbReference type="AlphaFoldDB" id="A0A6M2E1Z0"/>
<name>A0A6M2E1Z0_XENCH</name>
<reference evidence="2" key="1">
    <citation type="submission" date="2020-03" db="EMBL/GenBank/DDBJ databases">
        <title>Transcriptomic Profiling of the Digestive Tract of the Rat Flea, Xenopsylla cheopis, Following Blood Feeding and Infection with Yersinia pestis.</title>
        <authorList>
            <person name="Bland D.M."/>
            <person name="Martens C.A."/>
            <person name="Virtaneva K."/>
            <person name="Kanakabandi K."/>
            <person name="Long D."/>
            <person name="Rosenke R."/>
            <person name="Saturday G.A."/>
            <person name="Hoyt F.H."/>
            <person name="Bruno D.P."/>
            <person name="Ribeiro J.M.C."/>
            <person name="Hinnebusch J."/>
        </authorList>
    </citation>
    <scope>NUCLEOTIDE SEQUENCE</scope>
</reference>
<sequence>MCSKLALVIRTTMKVYNIILTVFAIIFQYGESSNNIKLRIATFAITYWCDICNKYLNNNFLIIRNSQWICWQQ</sequence>
<evidence type="ECO:0000256" key="1">
    <source>
        <dbReference type="SAM" id="Phobius"/>
    </source>
</evidence>
<keyword evidence="1" id="KW-1133">Transmembrane helix</keyword>
<organism evidence="2">
    <name type="scientific">Xenopsylla cheopis</name>
    <name type="common">Oriental rat flea</name>
    <name type="synonym">Pulex cheopis</name>
    <dbReference type="NCBI Taxonomy" id="163159"/>
    <lineage>
        <taxon>Eukaryota</taxon>
        <taxon>Metazoa</taxon>
        <taxon>Ecdysozoa</taxon>
        <taxon>Arthropoda</taxon>
        <taxon>Hexapoda</taxon>
        <taxon>Insecta</taxon>
        <taxon>Pterygota</taxon>
        <taxon>Neoptera</taxon>
        <taxon>Endopterygota</taxon>
        <taxon>Siphonaptera</taxon>
        <taxon>Pulicidae</taxon>
        <taxon>Xenopsyllinae</taxon>
        <taxon>Xenopsylla</taxon>
    </lineage>
</organism>
<protein>
    <submittedName>
        <fullName evidence="2">Putative secreted protein</fullName>
    </submittedName>
</protein>
<proteinExistence type="predicted"/>
<keyword evidence="1" id="KW-0472">Membrane</keyword>
<dbReference type="EMBL" id="GIIL01007702">
    <property type="protein sequence ID" value="NOV51428.1"/>
    <property type="molecule type" value="Transcribed_RNA"/>
</dbReference>
<accession>A0A6M2E1Z0</accession>
<evidence type="ECO:0000313" key="2">
    <source>
        <dbReference type="EMBL" id="NOV51428.1"/>
    </source>
</evidence>
<feature type="transmembrane region" description="Helical" evidence="1">
    <location>
        <begin position="12"/>
        <end position="30"/>
    </location>
</feature>
<keyword evidence="1" id="KW-0812">Transmembrane</keyword>